<comment type="caution">
    <text evidence="1">The sequence shown here is derived from an EMBL/GenBank/DDBJ whole genome shotgun (WGS) entry which is preliminary data.</text>
</comment>
<organism evidence="1">
    <name type="scientific">marine sediment metagenome</name>
    <dbReference type="NCBI Taxonomy" id="412755"/>
    <lineage>
        <taxon>unclassified sequences</taxon>
        <taxon>metagenomes</taxon>
        <taxon>ecological metagenomes</taxon>
    </lineage>
</organism>
<sequence length="63" mass="7190">MVDVDMFVAPWVGFGYMARFAPRTMNWNTCCDIVVVVKIHTTITTIHDTHGTFIVQFGTTLPW</sequence>
<reference evidence="1" key="1">
    <citation type="journal article" date="2014" name="Front. Microbiol.">
        <title>High frequency of phylogenetically diverse reductive dehalogenase-homologous genes in deep subseafloor sedimentary metagenomes.</title>
        <authorList>
            <person name="Kawai M."/>
            <person name="Futagami T."/>
            <person name="Toyoda A."/>
            <person name="Takaki Y."/>
            <person name="Nishi S."/>
            <person name="Hori S."/>
            <person name="Arai W."/>
            <person name="Tsubouchi T."/>
            <person name="Morono Y."/>
            <person name="Uchiyama I."/>
            <person name="Ito T."/>
            <person name="Fujiyama A."/>
            <person name="Inagaki F."/>
            <person name="Takami H."/>
        </authorList>
    </citation>
    <scope>NUCLEOTIDE SEQUENCE</scope>
    <source>
        <strain evidence="1">Expedition CK06-06</strain>
    </source>
</reference>
<proteinExistence type="predicted"/>
<dbReference type="EMBL" id="BARS01048672">
    <property type="protein sequence ID" value="GAG39006.1"/>
    <property type="molecule type" value="Genomic_DNA"/>
</dbReference>
<evidence type="ECO:0000313" key="1">
    <source>
        <dbReference type="EMBL" id="GAG39006.1"/>
    </source>
</evidence>
<dbReference type="AlphaFoldDB" id="X0YQN0"/>
<accession>X0YQN0</accession>
<feature type="non-terminal residue" evidence="1">
    <location>
        <position position="63"/>
    </location>
</feature>
<name>X0YQN0_9ZZZZ</name>
<gene>
    <name evidence="1" type="ORF">S01H1_72903</name>
</gene>
<protein>
    <submittedName>
        <fullName evidence="1">Uncharacterized protein</fullName>
    </submittedName>
</protein>